<dbReference type="InterPro" id="IPR006084">
    <property type="entry name" value="XPG/Rad2"/>
</dbReference>
<evidence type="ECO:0000256" key="7">
    <source>
        <dbReference type="ARBA" id="ARBA00022763"/>
    </source>
</evidence>
<evidence type="ECO:0000256" key="3">
    <source>
        <dbReference type="ARBA" id="ARBA00022553"/>
    </source>
</evidence>
<reference evidence="17" key="1">
    <citation type="submission" date="2019-08" db="EMBL/GenBank/DDBJ databases">
        <title>The improved chromosome-level genome for the pearl oyster Pinctada fucata martensii using PacBio sequencing and Hi-C.</title>
        <authorList>
            <person name="Zheng Z."/>
        </authorList>
    </citation>
    <scope>NUCLEOTIDE SEQUENCE</scope>
    <source>
        <strain evidence="17">ZZ-2019</strain>
        <tissue evidence="17">Adductor muscle</tissue>
    </source>
</reference>
<keyword evidence="4" id="KW-0540">Nuclease</keyword>
<dbReference type="EMBL" id="VSWD01000005">
    <property type="protein sequence ID" value="KAK3102821.1"/>
    <property type="molecule type" value="Genomic_DNA"/>
</dbReference>
<keyword evidence="5" id="KW-0479">Metal-binding</keyword>
<keyword evidence="8" id="KW-0378">Hydrolase</keyword>
<name>A0AA88YJF7_PINIB</name>
<evidence type="ECO:0000259" key="16">
    <source>
        <dbReference type="SMART" id="SM00485"/>
    </source>
</evidence>
<dbReference type="Proteomes" id="UP001186944">
    <property type="component" value="Unassembled WGS sequence"/>
</dbReference>
<dbReference type="GO" id="GO:0046872">
    <property type="term" value="F:metal ion binding"/>
    <property type="evidence" value="ECO:0007669"/>
    <property type="project" value="UniProtKB-KW"/>
</dbReference>
<dbReference type="PANTHER" id="PTHR11081">
    <property type="entry name" value="FLAP ENDONUCLEASE FAMILY MEMBER"/>
    <property type="match status" value="1"/>
</dbReference>
<dbReference type="Pfam" id="PF00752">
    <property type="entry name" value="XPG_N"/>
    <property type="match status" value="1"/>
</dbReference>
<dbReference type="GO" id="GO:0008821">
    <property type="term" value="F:crossover junction DNA endonuclease activity"/>
    <property type="evidence" value="ECO:0007669"/>
    <property type="project" value="UniProtKB-ARBA"/>
</dbReference>
<evidence type="ECO:0000256" key="12">
    <source>
        <dbReference type="ARBA" id="ARBA00038112"/>
    </source>
</evidence>
<dbReference type="InterPro" id="IPR006086">
    <property type="entry name" value="XPG-I_dom"/>
</dbReference>
<dbReference type="FunFam" id="1.10.150.20:FF:000030">
    <property type="entry name" value="Flap endonuclease GEN-like 1"/>
    <property type="match status" value="1"/>
</dbReference>
<dbReference type="Pfam" id="PF00867">
    <property type="entry name" value="XPG_I"/>
    <property type="match status" value="1"/>
</dbReference>
<evidence type="ECO:0000256" key="6">
    <source>
        <dbReference type="ARBA" id="ARBA00022759"/>
    </source>
</evidence>
<sequence>MYINLHFKFSNLWQIISSVQQHCPLSSLHGQTLDVDLRIWVVEGEGVRQMQGVVAKPCLRNLFFRISHLLQIGMHPLFVIEGNPTELRSNGKKTANKVPELETRTKGRQDSRRNFNSCLRECCELLDLLGVPYVQSQGEAEAMCAALNAAGMVDGCITNDWDAFLYGARKVYRNFNLSSKDPHVECYSMDAMEEKLSLDRSKLVAMALLLGCNNLPKGVLGVGMDKAMKLMKIYTDSGIST</sequence>
<evidence type="ECO:0000256" key="1">
    <source>
        <dbReference type="ARBA" id="ARBA00001946"/>
    </source>
</evidence>
<keyword evidence="18" id="KW-1185">Reference proteome</keyword>
<accession>A0AA88YJF7</accession>
<evidence type="ECO:0000256" key="13">
    <source>
        <dbReference type="ARBA" id="ARBA00063132"/>
    </source>
</evidence>
<dbReference type="InterPro" id="IPR006085">
    <property type="entry name" value="XPG_DNA_repair_N"/>
</dbReference>
<dbReference type="SMART" id="SM00485">
    <property type="entry name" value="XPGN"/>
    <property type="match status" value="1"/>
</dbReference>
<dbReference type="SMART" id="SM00484">
    <property type="entry name" value="XPGI"/>
    <property type="match status" value="1"/>
</dbReference>
<comment type="subunit">
    <text evidence="13">Largely monomeric, dimerizes on the Holliday junction and the first nick occurs upon dimerization at the junction.</text>
</comment>
<evidence type="ECO:0000313" key="17">
    <source>
        <dbReference type="EMBL" id="KAK3102821.1"/>
    </source>
</evidence>
<evidence type="ECO:0000259" key="15">
    <source>
        <dbReference type="SMART" id="SM00484"/>
    </source>
</evidence>
<evidence type="ECO:0000256" key="9">
    <source>
        <dbReference type="ARBA" id="ARBA00022842"/>
    </source>
</evidence>
<dbReference type="Gene3D" id="3.40.50.1010">
    <property type="entry name" value="5'-nuclease"/>
    <property type="match status" value="1"/>
</dbReference>
<dbReference type="InterPro" id="IPR029060">
    <property type="entry name" value="PIN-like_dom_sf"/>
</dbReference>
<dbReference type="SUPFAM" id="SSF88723">
    <property type="entry name" value="PIN domain-like"/>
    <property type="match status" value="1"/>
</dbReference>
<keyword evidence="11" id="KW-0539">Nucleus</keyword>
<keyword evidence="6" id="KW-0255">Endonuclease</keyword>
<dbReference type="AlphaFoldDB" id="A0AA88YJF7"/>
<comment type="cofactor">
    <cofactor evidence="1">
        <name>Mg(2+)</name>
        <dbReference type="ChEBI" id="CHEBI:18420"/>
    </cofactor>
</comment>
<dbReference type="GO" id="GO:0006281">
    <property type="term" value="P:DNA repair"/>
    <property type="evidence" value="ECO:0007669"/>
    <property type="project" value="UniProtKB-KW"/>
</dbReference>
<dbReference type="GO" id="GO:0000400">
    <property type="term" value="F:four-way junction DNA binding"/>
    <property type="evidence" value="ECO:0007669"/>
    <property type="project" value="TreeGrafter"/>
</dbReference>
<organism evidence="17 18">
    <name type="scientific">Pinctada imbricata</name>
    <name type="common">Atlantic pearl-oyster</name>
    <name type="synonym">Pinctada martensii</name>
    <dbReference type="NCBI Taxonomy" id="66713"/>
    <lineage>
        <taxon>Eukaryota</taxon>
        <taxon>Metazoa</taxon>
        <taxon>Spiralia</taxon>
        <taxon>Lophotrochozoa</taxon>
        <taxon>Mollusca</taxon>
        <taxon>Bivalvia</taxon>
        <taxon>Autobranchia</taxon>
        <taxon>Pteriomorphia</taxon>
        <taxon>Pterioida</taxon>
        <taxon>Pterioidea</taxon>
        <taxon>Pteriidae</taxon>
        <taxon>Pinctada</taxon>
    </lineage>
</organism>
<keyword evidence="3" id="KW-0597">Phosphoprotein</keyword>
<evidence type="ECO:0000256" key="14">
    <source>
        <dbReference type="ARBA" id="ARBA00070188"/>
    </source>
</evidence>
<comment type="caution">
    <text evidence="17">The sequence shown here is derived from an EMBL/GenBank/DDBJ whole genome shotgun (WGS) entry which is preliminary data.</text>
</comment>
<comment type="subcellular location">
    <subcellularLocation>
        <location evidence="2">Nucleus</location>
    </subcellularLocation>
</comment>
<dbReference type="CDD" id="cd09869">
    <property type="entry name" value="PIN_GEN1"/>
    <property type="match status" value="1"/>
</dbReference>
<evidence type="ECO:0000256" key="10">
    <source>
        <dbReference type="ARBA" id="ARBA00023204"/>
    </source>
</evidence>
<gene>
    <name evidence="17" type="ORF">FSP39_014167</name>
</gene>
<evidence type="ECO:0000256" key="2">
    <source>
        <dbReference type="ARBA" id="ARBA00004123"/>
    </source>
</evidence>
<dbReference type="GO" id="GO:0005634">
    <property type="term" value="C:nucleus"/>
    <property type="evidence" value="ECO:0007669"/>
    <property type="project" value="UniProtKB-SubCell"/>
</dbReference>
<dbReference type="FunFam" id="3.40.50.1010:FF:000024">
    <property type="entry name" value="flap endonuclease GEN homolog 1"/>
    <property type="match status" value="1"/>
</dbReference>
<dbReference type="GO" id="GO:0017108">
    <property type="term" value="F:5'-flap endonuclease activity"/>
    <property type="evidence" value="ECO:0007669"/>
    <property type="project" value="UniProtKB-ARBA"/>
</dbReference>
<proteinExistence type="inferred from homology"/>
<dbReference type="Gene3D" id="1.10.150.20">
    <property type="entry name" value="5' to 3' exonuclease, C-terminal subdomain"/>
    <property type="match status" value="1"/>
</dbReference>
<keyword evidence="10" id="KW-0234">DNA repair</keyword>
<evidence type="ECO:0000313" key="18">
    <source>
        <dbReference type="Proteomes" id="UP001186944"/>
    </source>
</evidence>
<evidence type="ECO:0000256" key="11">
    <source>
        <dbReference type="ARBA" id="ARBA00023242"/>
    </source>
</evidence>
<dbReference type="PANTHER" id="PTHR11081:SF70">
    <property type="entry name" value="FLAP ENDONUCLEASE GEN HOMOLOG 1"/>
    <property type="match status" value="1"/>
</dbReference>
<protein>
    <recommendedName>
        <fullName evidence="14">Flap endonuclease GEN homolog 1</fullName>
    </recommendedName>
</protein>
<feature type="domain" description="XPG-I" evidence="15">
    <location>
        <begin position="127"/>
        <end position="198"/>
    </location>
</feature>
<keyword evidence="7" id="KW-0227">DNA damage</keyword>
<comment type="similarity">
    <text evidence="12">Belongs to the XPG/RAD2 endonuclease family. GEN subfamily.</text>
</comment>
<dbReference type="PRINTS" id="PR00853">
    <property type="entry name" value="XPGRADSUPER"/>
</dbReference>
<evidence type="ECO:0000256" key="5">
    <source>
        <dbReference type="ARBA" id="ARBA00022723"/>
    </source>
</evidence>
<keyword evidence="9" id="KW-0460">Magnesium</keyword>
<evidence type="ECO:0000256" key="4">
    <source>
        <dbReference type="ARBA" id="ARBA00022722"/>
    </source>
</evidence>
<feature type="domain" description="XPG N-terminal" evidence="16">
    <location>
        <begin position="9"/>
        <end position="111"/>
    </location>
</feature>
<evidence type="ECO:0000256" key="8">
    <source>
        <dbReference type="ARBA" id="ARBA00022801"/>
    </source>
</evidence>